<comment type="caution">
    <text evidence="1">The sequence shown here is derived from an EMBL/GenBank/DDBJ whole genome shotgun (WGS) entry which is preliminary data.</text>
</comment>
<organism evidence="1 2">
    <name type="scientific">Rhodococcus opacus M213</name>
    <dbReference type="NCBI Taxonomy" id="1129896"/>
    <lineage>
        <taxon>Bacteria</taxon>
        <taxon>Bacillati</taxon>
        <taxon>Actinomycetota</taxon>
        <taxon>Actinomycetes</taxon>
        <taxon>Mycobacteriales</taxon>
        <taxon>Nocardiaceae</taxon>
        <taxon>Rhodococcus</taxon>
    </lineage>
</organism>
<reference evidence="1 2" key="1">
    <citation type="journal article" date="2013" name="Genome Announc.">
        <title>Draft Genome Sequence of Rhodococcus opacus Strain M213 Shows a Diverse Catabolic Potential.</title>
        <authorList>
            <person name="Pathak A."/>
            <person name="Green S.J."/>
            <person name="Ogram A."/>
            <person name="Chauhan A."/>
        </authorList>
    </citation>
    <scope>NUCLEOTIDE SEQUENCE [LARGE SCALE GENOMIC DNA]</scope>
    <source>
        <strain evidence="1 2">M213</strain>
    </source>
</reference>
<gene>
    <name evidence="1" type="ORF">WSS_A00450</name>
</gene>
<name>K8XST0_RHOOP</name>
<sequence>MDEHALHTTPEIPLHMALKIALLTRGVELDVLGIGYDAITDAERAAVVASHPRPDFKDEILAAFTDGLHDRPDTTFGNVKADVLAHFVPGFVRGGLRRCDPEIRVVRMMSVPVLQLTPPGR</sequence>
<evidence type="ECO:0000313" key="2">
    <source>
        <dbReference type="Proteomes" id="UP000005951"/>
    </source>
</evidence>
<dbReference type="Proteomes" id="UP000005951">
    <property type="component" value="Unassembled WGS sequence"/>
</dbReference>
<dbReference type="EMBL" id="AJYC02000004">
    <property type="protein sequence ID" value="EKT84743.1"/>
    <property type="molecule type" value="Genomic_DNA"/>
</dbReference>
<protein>
    <submittedName>
        <fullName evidence="1">Uncharacterized protein</fullName>
    </submittedName>
</protein>
<accession>K8XST0</accession>
<dbReference type="RefSeq" id="WP_005253161.1">
    <property type="nucleotide sequence ID" value="NZ_AJYC02000004.1"/>
</dbReference>
<dbReference type="AlphaFoldDB" id="K8XST0"/>
<evidence type="ECO:0000313" key="1">
    <source>
        <dbReference type="EMBL" id="EKT84743.1"/>
    </source>
</evidence>
<proteinExistence type="predicted"/>
<dbReference type="PANTHER" id="PTHR35569">
    <property type="entry name" value="CYANAMIDE HYDRATASE DDI2-RELATED"/>
    <property type="match status" value="1"/>
</dbReference>
<dbReference type="PANTHER" id="PTHR35569:SF1">
    <property type="entry name" value="CYANAMIDE HYDRATASE DDI2-RELATED"/>
    <property type="match status" value="1"/>
</dbReference>